<evidence type="ECO:0008006" key="8">
    <source>
        <dbReference type="Google" id="ProtNLM"/>
    </source>
</evidence>
<evidence type="ECO:0000313" key="7">
    <source>
        <dbReference type="Proteomes" id="UP000191285"/>
    </source>
</evidence>
<comment type="subcellular location">
    <subcellularLocation>
        <location evidence="1">Membrane</location>
        <topology evidence="1">Multi-pass membrane protein</topology>
    </subcellularLocation>
</comment>
<dbReference type="PANTHER" id="PTHR31465:SF1">
    <property type="entry name" value="PROTEIN RTA1-RELATED"/>
    <property type="match status" value="1"/>
</dbReference>
<dbReference type="InterPro" id="IPR007568">
    <property type="entry name" value="RTA1"/>
</dbReference>
<evidence type="ECO:0000256" key="5">
    <source>
        <dbReference type="SAM" id="Phobius"/>
    </source>
</evidence>
<dbReference type="PANTHER" id="PTHR31465">
    <property type="entry name" value="PROTEIN RTA1-RELATED"/>
    <property type="match status" value="1"/>
</dbReference>
<dbReference type="GO" id="GO:0016020">
    <property type="term" value="C:membrane"/>
    <property type="evidence" value="ECO:0007669"/>
    <property type="project" value="UniProtKB-SubCell"/>
</dbReference>
<proteinExistence type="predicted"/>
<dbReference type="AlphaFoldDB" id="A0A1V6TDY0"/>
<name>A0A1V6TDY0_9EURO</name>
<reference evidence="7" key="1">
    <citation type="journal article" date="2017" name="Nat. Microbiol.">
        <title>Global analysis of biosynthetic gene clusters reveals vast potential of secondary metabolite production in Penicillium species.</title>
        <authorList>
            <person name="Nielsen J.C."/>
            <person name="Grijseels S."/>
            <person name="Prigent S."/>
            <person name="Ji B."/>
            <person name="Dainat J."/>
            <person name="Nielsen K.F."/>
            <person name="Frisvad J.C."/>
            <person name="Workman M."/>
            <person name="Nielsen J."/>
        </authorList>
    </citation>
    <scope>NUCLEOTIDE SEQUENCE [LARGE SCALE GENOMIC DNA]</scope>
    <source>
        <strain evidence="7">IBT 24891</strain>
    </source>
</reference>
<evidence type="ECO:0000256" key="2">
    <source>
        <dbReference type="ARBA" id="ARBA00022692"/>
    </source>
</evidence>
<feature type="transmembrane region" description="Helical" evidence="5">
    <location>
        <begin position="112"/>
        <end position="131"/>
    </location>
</feature>
<evidence type="ECO:0000313" key="6">
    <source>
        <dbReference type="EMBL" id="OQE24356.1"/>
    </source>
</evidence>
<protein>
    <recommendedName>
        <fullName evidence="8">RTA1 like protein</fullName>
    </recommendedName>
</protein>
<feature type="transmembrane region" description="Helical" evidence="5">
    <location>
        <begin position="44"/>
        <end position="63"/>
    </location>
</feature>
<feature type="transmembrane region" description="Helical" evidence="5">
    <location>
        <begin position="151"/>
        <end position="173"/>
    </location>
</feature>
<evidence type="ECO:0000256" key="4">
    <source>
        <dbReference type="ARBA" id="ARBA00023136"/>
    </source>
</evidence>
<sequence>MESQGQVSFELYRYTPSLVAAVVFLVLFVLATLYHVYQVLRTRCWFFSVFVVGGACYVCRTLAHNNKTNIPIYSVSTIMILLAPPLYAASIYMTLGRLIVHLDAENLSMIPVKWLTAIFVTGDVIAFLMQAAGGGIMASGTLSAMTTGERITIVGLAIQLVFFSIFIATSTIFHRRLRNHPNEKSLSQSHSTSVLKSTTWETVMTGLYVSSILILIRSIFRLIEYAQGNDGYLISHEVFMYVFDSMLMFFTMVAMSILHPSKVLSPSNTKYQRTSTVSHSSNAGLFQMEEAQGRFDSRS</sequence>
<keyword evidence="3 5" id="KW-1133">Transmembrane helix</keyword>
<accession>A0A1V6TDY0</accession>
<dbReference type="Proteomes" id="UP000191285">
    <property type="component" value="Unassembled WGS sequence"/>
</dbReference>
<evidence type="ECO:0000256" key="3">
    <source>
        <dbReference type="ARBA" id="ARBA00022989"/>
    </source>
</evidence>
<feature type="transmembrane region" description="Helical" evidence="5">
    <location>
        <begin position="238"/>
        <end position="258"/>
    </location>
</feature>
<evidence type="ECO:0000256" key="1">
    <source>
        <dbReference type="ARBA" id="ARBA00004141"/>
    </source>
</evidence>
<dbReference type="STRING" id="303698.A0A1V6TDY0"/>
<feature type="transmembrane region" description="Helical" evidence="5">
    <location>
        <begin position="194"/>
        <end position="218"/>
    </location>
</feature>
<keyword evidence="4 5" id="KW-0472">Membrane</keyword>
<organism evidence="6 7">
    <name type="scientific">Penicillium steckii</name>
    <dbReference type="NCBI Taxonomy" id="303698"/>
    <lineage>
        <taxon>Eukaryota</taxon>
        <taxon>Fungi</taxon>
        <taxon>Dikarya</taxon>
        <taxon>Ascomycota</taxon>
        <taxon>Pezizomycotina</taxon>
        <taxon>Eurotiomycetes</taxon>
        <taxon>Eurotiomycetidae</taxon>
        <taxon>Eurotiales</taxon>
        <taxon>Aspergillaceae</taxon>
        <taxon>Penicillium</taxon>
    </lineage>
</organism>
<dbReference type="EMBL" id="MLKD01000007">
    <property type="protein sequence ID" value="OQE24356.1"/>
    <property type="molecule type" value="Genomic_DNA"/>
</dbReference>
<dbReference type="Pfam" id="PF04479">
    <property type="entry name" value="RTA1"/>
    <property type="match status" value="1"/>
</dbReference>
<comment type="caution">
    <text evidence="6">The sequence shown here is derived from an EMBL/GenBank/DDBJ whole genome shotgun (WGS) entry which is preliminary data.</text>
</comment>
<dbReference type="OrthoDB" id="3358017at2759"/>
<feature type="transmembrane region" description="Helical" evidence="5">
    <location>
        <begin position="18"/>
        <end position="37"/>
    </location>
</feature>
<gene>
    <name evidence="6" type="ORF">PENSTE_c007G06383</name>
</gene>
<keyword evidence="2 5" id="KW-0812">Transmembrane</keyword>
<keyword evidence="7" id="KW-1185">Reference proteome</keyword>
<feature type="transmembrane region" description="Helical" evidence="5">
    <location>
        <begin position="75"/>
        <end position="100"/>
    </location>
</feature>